<comment type="caution">
    <text evidence="2">The sequence shown here is derived from an EMBL/GenBank/DDBJ whole genome shotgun (WGS) entry which is preliminary data.</text>
</comment>
<feature type="region of interest" description="Disordered" evidence="1">
    <location>
        <begin position="1"/>
        <end position="89"/>
    </location>
</feature>
<keyword evidence="3" id="KW-1185">Reference proteome</keyword>
<dbReference type="InterPro" id="IPR046521">
    <property type="entry name" value="DUF6698"/>
</dbReference>
<dbReference type="Pfam" id="PF20414">
    <property type="entry name" value="DUF6698"/>
    <property type="match status" value="1"/>
</dbReference>
<name>A0AAD6VBF1_9AGAR</name>
<sequence length="414" mass="46335">MSRASQSPPRPLEDMSREQLLEIAREKESQLNVEKARADAAEKRRALEDTTNGQHRGRPRKRGHHGHVVQSDDDDTAEFEGSEGDAEDPAEVARMAGHKFGLTKGLWFTAGVERTLKMKLDTTYDERKRFDNHKNKLQGDLRDALDVLPEQYKEHAHRKKAYIVDKFNYALNRQRQHTTRRIRNDIGPVFTTHIDEVKDVIDLLDATTRGGWTALIGGKADTHGNMDYSVYDAPVLHSDKATSLNPQTFLYAKVLMHVAAGFLYGPTRAIFLATKKNTASANSCMVDIHHLDHTTPGIIANAVVITMYSLSADTALRQKGPQTGINWHQVHQTVLEYLLKGLRDRRQCIVELFRAWDDELFPETESSMGQARGIAGAIGDERRKGLEALDAMSVVQDEGDSDPVGGDDVNSDDT</sequence>
<accession>A0AAD6VBF1</accession>
<feature type="compositionally biased region" description="Basic residues" evidence="1">
    <location>
        <begin position="55"/>
        <end position="67"/>
    </location>
</feature>
<gene>
    <name evidence="2" type="ORF">GGX14DRAFT_569116</name>
</gene>
<organism evidence="2 3">
    <name type="scientific">Mycena pura</name>
    <dbReference type="NCBI Taxonomy" id="153505"/>
    <lineage>
        <taxon>Eukaryota</taxon>
        <taxon>Fungi</taxon>
        <taxon>Dikarya</taxon>
        <taxon>Basidiomycota</taxon>
        <taxon>Agaricomycotina</taxon>
        <taxon>Agaricomycetes</taxon>
        <taxon>Agaricomycetidae</taxon>
        <taxon>Agaricales</taxon>
        <taxon>Marasmiineae</taxon>
        <taxon>Mycenaceae</taxon>
        <taxon>Mycena</taxon>
    </lineage>
</organism>
<feature type="compositionally biased region" description="Basic and acidic residues" evidence="1">
    <location>
        <begin position="11"/>
        <end position="48"/>
    </location>
</feature>
<protein>
    <submittedName>
        <fullName evidence="2">Uncharacterized protein</fullName>
    </submittedName>
</protein>
<proteinExistence type="predicted"/>
<evidence type="ECO:0000313" key="2">
    <source>
        <dbReference type="EMBL" id="KAJ7204967.1"/>
    </source>
</evidence>
<evidence type="ECO:0000256" key="1">
    <source>
        <dbReference type="SAM" id="MobiDB-lite"/>
    </source>
</evidence>
<dbReference type="AlphaFoldDB" id="A0AAD6VBF1"/>
<feature type="compositionally biased region" description="Acidic residues" evidence="1">
    <location>
        <begin position="71"/>
        <end position="89"/>
    </location>
</feature>
<feature type="region of interest" description="Disordered" evidence="1">
    <location>
        <begin position="391"/>
        <end position="414"/>
    </location>
</feature>
<reference evidence="2" key="1">
    <citation type="submission" date="2023-03" db="EMBL/GenBank/DDBJ databases">
        <title>Massive genome expansion in bonnet fungi (Mycena s.s.) driven by repeated elements and novel gene families across ecological guilds.</title>
        <authorList>
            <consortium name="Lawrence Berkeley National Laboratory"/>
            <person name="Harder C.B."/>
            <person name="Miyauchi S."/>
            <person name="Viragh M."/>
            <person name="Kuo A."/>
            <person name="Thoen E."/>
            <person name="Andreopoulos B."/>
            <person name="Lu D."/>
            <person name="Skrede I."/>
            <person name="Drula E."/>
            <person name="Henrissat B."/>
            <person name="Morin E."/>
            <person name="Kohler A."/>
            <person name="Barry K."/>
            <person name="LaButti K."/>
            <person name="Morin E."/>
            <person name="Salamov A."/>
            <person name="Lipzen A."/>
            <person name="Mereny Z."/>
            <person name="Hegedus B."/>
            <person name="Baldrian P."/>
            <person name="Stursova M."/>
            <person name="Weitz H."/>
            <person name="Taylor A."/>
            <person name="Grigoriev I.V."/>
            <person name="Nagy L.G."/>
            <person name="Martin F."/>
            <person name="Kauserud H."/>
        </authorList>
    </citation>
    <scope>NUCLEOTIDE SEQUENCE</scope>
    <source>
        <strain evidence="2">9144</strain>
    </source>
</reference>
<evidence type="ECO:0000313" key="3">
    <source>
        <dbReference type="Proteomes" id="UP001219525"/>
    </source>
</evidence>
<dbReference type="Proteomes" id="UP001219525">
    <property type="component" value="Unassembled WGS sequence"/>
</dbReference>
<dbReference type="EMBL" id="JARJCW010000045">
    <property type="protein sequence ID" value="KAJ7204967.1"/>
    <property type="molecule type" value="Genomic_DNA"/>
</dbReference>